<evidence type="ECO:0000313" key="2">
    <source>
        <dbReference type="Proteomes" id="UP000027195"/>
    </source>
</evidence>
<keyword evidence="2" id="KW-1185">Reference proteome</keyword>
<name>A0A067N058_BOTB1</name>
<dbReference type="Gene3D" id="3.40.50.300">
    <property type="entry name" value="P-loop containing nucleotide triphosphate hydrolases"/>
    <property type="match status" value="1"/>
</dbReference>
<evidence type="ECO:0000313" key="1">
    <source>
        <dbReference type="EMBL" id="KDQ17176.1"/>
    </source>
</evidence>
<sequence>MLTPTALRGLHDIDNELRFRSNPGFVFHDSRGFEAGATEELEIVRKFINNRATERSVDRQLHAIWFCLPTDHDARMLTAAELDFFERCDTGKVPVVAIFAKFDSLDSKAFQELRDEGVGFVEAQKRAPRRADESFERDHLSRIFQCKYPPVNELRVRNMHEAEKYGEAIKHTVVELLKKTSDALHTDALRLLLTAVQNNNLELCMANAVNSGRITAAAQEALESGVFPQGKKLEALIRGVVIHYPHMSVRIIHMYTLLYWPN</sequence>
<dbReference type="Proteomes" id="UP000027195">
    <property type="component" value="Unassembled WGS sequence"/>
</dbReference>
<dbReference type="InParanoid" id="A0A067N058"/>
<dbReference type="EMBL" id="KL198024">
    <property type="protein sequence ID" value="KDQ17176.1"/>
    <property type="molecule type" value="Genomic_DNA"/>
</dbReference>
<protein>
    <recommendedName>
        <fullName evidence="3">G domain-containing protein</fullName>
    </recommendedName>
</protein>
<organism evidence="1 2">
    <name type="scientific">Botryobasidium botryosum (strain FD-172 SS1)</name>
    <dbReference type="NCBI Taxonomy" id="930990"/>
    <lineage>
        <taxon>Eukaryota</taxon>
        <taxon>Fungi</taxon>
        <taxon>Dikarya</taxon>
        <taxon>Basidiomycota</taxon>
        <taxon>Agaricomycotina</taxon>
        <taxon>Agaricomycetes</taxon>
        <taxon>Cantharellales</taxon>
        <taxon>Botryobasidiaceae</taxon>
        <taxon>Botryobasidium</taxon>
    </lineage>
</organism>
<gene>
    <name evidence="1" type="ORF">BOTBODRAFT_29989</name>
</gene>
<evidence type="ECO:0008006" key="3">
    <source>
        <dbReference type="Google" id="ProtNLM"/>
    </source>
</evidence>
<dbReference type="OrthoDB" id="59699at2759"/>
<reference evidence="2" key="1">
    <citation type="journal article" date="2014" name="Proc. Natl. Acad. Sci. U.S.A.">
        <title>Extensive sampling of basidiomycete genomes demonstrates inadequacy of the white-rot/brown-rot paradigm for wood decay fungi.</title>
        <authorList>
            <person name="Riley R."/>
            <person name="Salamov A.A."/>
            <person name="Brown D.W."/>
            <person name="Nagy L.G."/>
            <person name="Floudas D."/>
            <person name="Held B.W."/>
            <person name="Levasseur A."/>
            <person name="Lombard V."/>
            <person name="Morin E."/>
            <person name="Otillar R."/>
            <person name="Lindquist E.A."/>
            <person name="Sun H."/>
            <person name="LaButti K.M."/>
            <person name="Schmutz J."/>
            <person name="Jabbour D."/>
            <person name="Luo H."/>
            <person name="Baker S.E."/>
            <person name="Pisabarro A.G."/>
            <person name="Walton J.D."/>
            <person name="Blanchette R.A."/>
            <person name="Henrissat B."/>
            <person name="Martin F."/>
            <person name="Cullen D."/>
            <person name="Hibbett D.S."/>
            <person name="Grigoriev I.V."/>
        </authorList>
    </citation>
    <scope>NUCLEOTIDE SEQUENCE [LARGE SCALE GENOMIC DNA]</scope>
    <source>
        <strain evidence="2">FD-172 SS1</strain>
    </source>
</reference>
<dbReference type="HOGENOM" id="CLU_023805_1_0_1"/>
<proteinExistence type="predicted"/>
<dbReference type="AlphaFoldDB" id="A0A067N058"/>
<accession>A0A067N058</accession>
<dbReference type="STRING" id="930990.A0A067N058"/>
<dbReference type="InterPro" id="IPR027417">
    <property type="entry name" value="P-loop_NTPase"/>
</dbReference>